<dbReference type="AlphaFoldDB" id="A0A1F4YFI7"/>
<evidence type="ECO:0008006" key="3">
    <source>
        <dbReference type="Google" id="ProtNLM"/>
    </source>
</evidence>
<comment type="caution">
    <text evidence="1">The sequence shown here is derived from an EMBL/GenBank/DDBJ whole genome shotgun (WGS) entry which is preliminary data.</text>
</comment>
<dbReference type="Gene3D" id="3.40.50.10320">
    <property type="entry name" value="LmbE-like"/>
    <property type="match status" value="1"/>
</dbReference>
<evidence type="ECO:0000313" key="1">
    <source>
        <dbReference type="EMBL" id="OGC92745.1"/>
    </source>
</evidence>
<evidence type="ECO:0000313" key="2">
    <source>
        <dbReference type="Proteomes" id="UP000178176"/>
    </source>
</evidence>
<name>A0A1F4YFI7_9BACT</name>
<accession>A0A1F4YFI7</accession>
<dbReference type="Proteomes" id="UP000178176">
    <property type="component" value="Unassembled WGS sequence"/>
</dbReference>
<reference evidence="1 2" key="1">
    <citation type="journal article" date="2016" name="Nat. Commun.">
        <title>Thousands of microbial genomes shed light on interconnected biogeochemical processes in an aquifer system.</title>
        <authorList>
            <person name="Anantharaman K."/>
            <person name="Brown C.T."/>
            <person name="Hug L.A."/>
            <person name="Sharon I."/>
            <person name="Castelle C.J."/>
            <person name="Probst A.J."/>
            <person name="Thomas B.C."/>
            <person name="Singh A."/>
            <person name="Wilkins M.J."/>
            <person name="Karaoz U."/>
            <person name="Brodie E.L."/>
            <person name="Williams K.H."/>
            <person name="Hubbard S.S."/>
            <person name="Banfield J.F."/>
        </authorList>
    </citation>
    <scope>NUCLEOTIDE SEQUENCE [LARGE SCALE GENOMIC DNA]</scope>
</reference>
<dbReference type="EMBL" id="MEXH01000008">
    <property type="protein sequence ID" value="OGC92745.1"/>
    <property type="molecule type" value="Genomic_DNA"/>
</dbReference>
<dbReference type="Pfam" id="PF02585">
    <property type="entry name" value="PIG-L"/>
    <property type="match status" value="1"/>
</dbReference>
<sequence>MATIACVFAHPDDEAFGPGGTIAKLVKDKNEIHIICCTDGDHQKTGLKDVRNKELLDSARILGVTNVTFLEFVDGELSNNKYSHLAKSIKSELDKLHPNTIITFDPNGVSGHLDHITVTSIVNYLFPQLPYVKKIMYYCLKDVERAQISDYFVYMPDGRKRTEVNEIVDISSVWDVKVSAMHAHVSQKSDCDWILNILSQFPKEEWFLVRSR</sequence>
<dbReference type="GO" id="GO:0016811">
    <property type="term" value="F:hydrolase activity, acting on carbon-nitrogen (but not peptide) bonds, in linear amides"/>
    <property type="evidence" value="ECO:0007669"/>
    <property type="project" value="TreeGrafter"/>
</dbReference>
<dbReference type="SUPFAM" id="SSF102588">
    <property type="entry name" value="LmbE-like"/>
    <property type="match status" value="1"/>
</dbReference>
<dbReference type="InterPro" id="IPR003737">
    <property type="entry name" value="GlcNAc_PI_deacetylase-related"/>
</dbReference>
<proteinExistence type="predicted"/>
<dbReference type="PANTHER" id="PTHR12993">
    <property type="entry name" value="N-ACETYLGLUCOSAMINYL-PHOSPHATIDYLINOSITOL DE-N-ACETYLASE-RELATED"/>
    <property type="match status" value="1"/>
</dbReference>
<dbReference type="PANTHER" id="PTHR12993:SF11">
    <property type="entry name" value="N-ACETYLGLUCOSAMINYL-PHOSPHATIDYLINOSITOL DE-N-ACETYLASE"/>
    <property type="match status" value="1"/>
</dbReference>
<organism evidence="1 2">
    <name type="scientific">Candidatus Amesbacteria bacterium RIFCSPHIGHO2_01_FULL_48_32b</name>
    <dbReference type="NCBI Taxonomy" id="1797253"/>
    <lineage>
        <taxon>Bacteria</taxon>
        <taxon>Candidatus Amesiibacteriota</taxon>
    </lineage>
</organism>
<protein>
    <recommendedName>
        <fullName evidence="3">GlcNAc-PI de-N-acetylase</fullName>
    </recommendedName>
</protein>
<gene>
    <name evidence="1" type="ORF">A2876_00080</name>
</gene>
<dbReference type="InterPro" id="IPR024078">
    <property type="entry name" value="LmbE-like_dom_sf"/>
</dbReference>